<dbReference type="Pfam" id="PF03484">
    <property type="entry name" value="B5"/>
    <property type="match status" value="1"/>
</dbReference>
<evidence type="ECO:0000256" key="8">
    <source>
        <dbReference type="ARBA" id="ARBA00022741"/>
    </source>
</evidence>
<evidence type="ECO:0000256" key="9">
    <source>
        <dbReference type="ARBA" id="ARBA00022840"/>
    </source>
</evidence>
<feature type="domain" description="B5" evidence="19">
    <location>
        <begin position="411"/>
        <end position="486"/>
    </location>
</feature>
<dbReference type="SMART" id="SM00873">
    <property type="entry name" value="B3_4"/>
    <property type="match status" value="1"/>
</dbReference>
<dbReference type="SMART" id="SM00896">
    <property type="entry name" value="FDX-ACB"/>
    <property type="match status" value="1"/>
</dbReference>
<dbReference type="InterPro" id="IPR005146">
    <property type="entry name" value="B3/B4_tRNA-bd"/>
</dbReference>
<dbReference type="Pfam" id="PF17759">
    <property type="entry name" value="tRNA_synthFbeta"/>
    <property type="match status" value="1"/>
</dbReference>
<evidence type="ECO:0000259" key="19">
    <source>
        <dbReference type="PROSITE" id="PS51483"/>
    </source>
</evidence>
<dbReference type="HAMAP" id="MF_00283">
    <property type="entry name" value="Phe_tRNA_synth_beta1"/>
    <property type="match status" value="1"/>
</dbReference>
<evidence type="ECO:0000256" key="2">
    <source>
        <dbReference type="ARBA" id="ARBA00008653"/>
    </source>
</evidence>
<dbReference type="NCBIfam" id="TIGR00472">
    <property type="entry name" value="pheT_bact"/>
    <property type="match status" value="1"/>
</dbReference>
<dbReference type="PROSITE" id="PS51483">
    <property type="entry name" value="B5"/>
    <property type="match status" value="1"/>
</dbReference>
<dbReference type="InterPro" id="IPR012340">
    <property type="entry name" value="NA-bd_OB-fold"/>
</dbReference>
<evidence type="ECO:0000259" key="17">
    <source>
        <dbReference type="PROSITE" id="PS50886"/>
    </source>
</evidence>
<dbReference type="PROSITE" id="PS51447">
    <property type="entry name" value="FDX_ACB"/>
    <property type="match status" value="1"/>
</dbReference>
<reference evidence="20 21" key="1">
    <citation type="submission" date="2020-04" db="EMBL/GenBank/DDBJ databases">
        <title>MicrobeNet Type strains.</title>
        <authorList>
            <person name="Nicholson A.C."/>
        </authorList>
    </citation>
    <scope>NUCLEOTIDE SEQUENCE [LARGE SCALE GENOMIC DNA]</scope>
    <source>
        <strain evidence="20 21">CCUG 61472</strain>
    </source>
</reference>
<keyword evidence="13 15" id="KW-0030">Aminoacyl-tRNA synthetase</keyword>
<evidence type="ECO:0000256" key="13">
    <source>
        <dbReference type="ARBA" id="ARBA00023146"/>
    </source>
</evidence>
<dbReference type="InterPro" id="IPR005147">
    <property type="entry name" value="tRNA_synthase_B5-dom"/>
</dbReference>
<dbReference type="PANTHER" id="PTHR10947">
    <property type="entry name" value="PHENYLALANYL-TRNA SYNTHETASE BETA CHAIN AND LEUCINE-RICH REPEAT-CONTAINING PROTEIN 47"/>
    <property type="match status" value="1"/>
</dbReference>
<evidence type="ECO:0000313" key="21">
    <source>
        <dbReference type="Proteomes" id="UP000549765"/>
    </source>
</evidence>
<sequence>MKLSLNWLKEYLEITGDPNVLAERIARTSVEVEDVTQPGAGMSGVVVAKVLSVVPHPDSDHMVITQVDAGEDEPIQIVTGAPNVAEGQLVILAKHNSRIANGQKIKKGKLRGVASNGMLCALQELGFDEKVSPKDFEDGIWVFNENDDVKPGDDALVALGMDDFIFEMGITPNRADMLSMNGTAWEVGAMLDQNPTLPTVQLVENGSKATSELISATADKQLAPKYKVRMIENVTVQDSPLWLQRKLWNVGMRPINNIVDVTNYALMTFGQPMHAFDYDKLTTKQLGVRLATAGETLVTLDGEKRDLRADQDIVITDGATPIMLAGVMGGQSTEIDATSTTIVLEAANFNPRNIRSSARRHDLHSEASQRFERGIDWNATEEALDFAAQLIAELGNGQVQPGVVVATDTAKANVEVAVTLSRINHVLGLNLNVADITAIFAKLQFPAQVTDETFTVTIPSRRWDISIPADLIEEVARMYGYDNIPATLPVTTATVGKLTYKQQVIRKSRHFLESLGLNQAISYGLTTDEKAQMFTLDAMANITKLDYPMTQERTATRMSLVTGLLDDVAYNVARKQQDVALYEQGRVFYRFGDAVRPTEVEHIAGAITGKFGRDTWQGKAKEVDFYTAKGLVAAYLNQFDFVASISYQASTDFKEMHPGRTAAVLVGEQVVGFVGQVHPAVAKAFKIKATYVFELDLQLLLDLAKNDRGYQPISKFPGMSRDIAILVDENTAYAQIATVIRENGGQHLVDIDLFDVYQGDNVPTGKKSLAFTLTYQDVNKTLVEEEINAAFTNVVTALKEQLTAEIR</sequence>
<keyword evidence="6 15" id="KW-0436">Ligase</keyword>
<keyword evidence="8 15" id="KW-0547">Nucleotide-binding</keyword>
<evidence type="ECO:0000256" key="7">
    <source>
        <dbReference type="ARBA" id="ARBA00022723"/>
    </source>
</evidence>
<dbReference type="FunFam" id="3.30.70.380:FF:000001">
    <property type="entry name" value="Phenylalanine--tRNA ligase beta subunit"/>
    <property type="match status" value="1"/>
</dbReference>
<accession>A0A7X6N5Z9</accession>
<evidence type="ECO:0000256" key="5">
    <source>
        <dbReference type="ARBA" id="ARBA00022555"/>
    </source>
</evidence>
<dbReference type="SUPFAM" id="SSF56037">
    <property type="entry name" value="PheT/TilS domain"/>
    <property type="match status" value="1"/>
</dbReference>
<dbReference type="RefSeq" id="WP_168722432.1">
    <property type="nucleotide sequence ID" value="NZ_JAAXPN010000008.1"/>
</dbReference>
<dbReference type="GO" id="GO:0140096">
    <property type="term" value="F:catalytic activity, acting on a protein"/>
    <property type="evidence" value="ECO:0007669"/>
    <property type="project" value="UniProtKB-ARBA"/>
</dbReference>
<feature type="binding site" evidence="15">
    <location>
        <position position="464"/>
    </location>
    <ligand>
        <name>Mg(2+)</name>
        <dbReference type="ChEBI" id="CHEBI:18420"/>
        <note>shared with alpha subunit</note>
    </ligand>
</feature>
<dbReference type="GO" id="GO:0000049">
    <property type="term" value="F:tRNA binding"/>
    <property type="evidence" value="ECO:0007669"/>
    <property type="project" value="UniProtKB-UniRule"/>
</dbReference>
<dbReference type="GO" id="GO:0006432">
    <property type="term" value="P:phenylalanyl-tRNA aminoacylation"/>
    <property type="evidence" value="ECO:0007669"/>
    <property type="project" value="UniProtKB-UniRule"/>
</dbReference>
<evidence type="ECO:0000259" key="18">
    <source>
        <dbReference type="PROSITE" id="PS51447"/>
    </source>
</evidence>
<proteinExistence type="inferred from homology"/>
<gene>
    <name evidence="15" type="primary">pheT</name>
    <name evidence="20" type="ORF">HF964_07520</name>
</gene>
<comment type="subcellular location">
    <subcellularLocation>
        <location evidence="1 15">Cytoplasm</location>
    </subcellularLocation>
</comment>
<evidence type="ECO:0000256" key="6">
    <source>
        <dbReference type="ARBA" id="ARBA00022598"/>
    </source>
</evidence>
<evidence type="ECO:0000256" key="10">
    <source>
        <dbReference type="ARBA" id="ARBA00022842"/>
    </source>
</evidence>
<dbReference type="GO" id="GO:0004826">
    <property type="term" value="F:phenylalanine-tRNA ligase activity"/>
    <property type="evidence" value="ECO:0007669"/>
    <property type="project" value="UniProtKB-UniRule"/>
</dbReference>
<evidence type="ECO:0000256" key="1">
    <source>
        <dbReference type="ARBA" id="ARBA00004496"/>
    </source>
</evidence>
<dbReference type="Gene3D" id="3.30.70.380">
    <property type="entry name" value="Ferrodoxin-fold anticodon-binding domain"/>
    <property type="match status" value="1"/>
</dbReference>
<keyword evidence="5 16" id="KW-0820">tRNA-binding</keyword>
<dbReference type="CDD" id="cd02796">
    <property type="entry name" value="tRNA_bind_bactPheRS"/>
    <property type="match status" value="1"/>
</dbReference>
<keyword evidence="4 15" id="KW-0963">Cytoplasm</keyword>
<dbReference type="GO" id="GO:0016740">
    <property type="term" value="F:transferase activity"/>
    <property type="evidence" value="ECO:0007669"/>
    <property type="project" value="UniProtKB-ARBA"/>
</dbReference>
<dbReference type="InterPro" id="IPR005121">
    <property type="entry name" value="Fdx_antiC-bd"/>
</dbReference>
<dbReference type="GO" id="GO:0000287">
    <property type="term" value="F:magnesium ion binding"/>
    <property type="evidence" value="ECO:0007669"/>
    <property type="project" value="UniProtKB-UniRule"/>
</dbReference>
<dbReference type="SUPFAM" id="SSF50249">
    <property type="entry name" value="Nucleic acid-binding proteins"/>
    <property type="match status" value="1"/>
</dbReference>
<dbReference type="InterPro" id="IPR004532">
    <property type="entry name" value="Phe-tRNA-ligase_IIc_bsu_bact"/>
</dbReference>
<dbReference type="Pfam" id="PF01588">
    <property type="entry name" value="tRNA_bind"/>
    <property type="match status" value="1"/>
</dbReference>
<dbReference type="InterPro" id="IPR002547">
    <property type="entry name" value="tRNA-bd_dom"/>
</dbReference>
<dbReference type="InterPro" id="IPR045060">
    <property type="entry name" value="Phe-tRNA-ligase_IIc_bsu"/>
</dbReference>
<keyword evidence="7 15" id="KW-0479">Metal-binding</keyword>
<dbReference type="Pfam" id="PF03147">
    <property type="entry name" value="FDX-ACB"/>
    <property type="match status" value="1"/>
</dbReference>
<dbReference type="GO" id="GO:0005524">
    <property type="term" value="F:ATP binding"/>
    <property type="evidence" value="ECO:0007669"/>
    <property type="project" value="UniProtKB-UniRule"/>
</dbReference>
<comment type="catalytic activity">
    <reaction evidence="14 15">
        <text>tRNA(Phe) + L-phenylalanine + ATP = L-phenylalanyl-tRNA(Phe) + AMP + diphosphate + H(+)</text>
        <dbReference type="Rhea" id="RHEA:19413"/>
        <dbReference type="Rhea" id="RHEA-COMP:9668"/>
        <dbReference type="Rhea" id="RHEA-COMP:9699"/>
        <dbReference type="ChEBI" id="CHEBI:15378"/>
        <dbReference type="ChEBI" id="CHEBI:30616"/>
        <dbReference type="ChEBI" id="CHEBI:33019"/>
        <dbReference type="ChEBI" id="CHEBI:58095"/>
        <dbReference type="ChEBI" id="CHEBI:78442"/>
        <dbReference type="ChEBI" id="CHEBI:78531"/>
        <dbReference type="ChEBI" id="CHEBI:456215"/>
        <dbReference type="EC" id="6.1.1.20"/>
    </reaction>
</comment>
<evidence type="ECO:0000313" key="20">
    <source>
        <dbReference type="EMBL" id="NKZ24638.1"/>
    </source>
</evidence>
<dbReference type="InterPro" id="IPR009061">
    <property type="entry name" value="DNA-bd_dom_put_sf"/>
</dbReference>
<evidence type="ECO:0000256" key="16">
    <source>
        <dbReference type="PROSITE-ProRule" id="PRU00209"/>
    </source>
</evidence>
<dbReference type="FunFam" id="3.30.930.10:FF:000022">
    <property type="entry name" value="Phenylalanine--tRNA ligase beta subunit"/>
    <property type="match status" value="1"/>
</dbReference>
<evidence type="ECO:0000256" key="12">
    <source>
        <dbReference type="ARBA" id="ARBA00022917"/>
    </source>
</evidence>
<dbReference type="InterPro" id="IPR045864">
    <property type="entry name" value="aa-tRNA-synth_II/BPL/LPL"/>
</dbReference>
<dbReference type="FunFam" id="3.50.40.10:FF:000001">
    <property type="entry name" value="Phenylalanine--tRNA ligase beta subunit"/>
    <property type="match status" value="1"/>
</dbReference>
<dbReference type="Gene3D" id="2.40.50.140">
    <property type="entry name" value="Nucleic acid-binding proteins"/>
    <property type="match status" value="1"/>
</dbReference>
<dbReference type="NCBIfam" id="NF045760">
    <property type="entry name" value="YtpR"/>
    <property type="match status" value="1"/>
</dbReference>
<dbReference type="InterPro" id="IPR036690">
    <property type="entry name" value="Fdx_antiC-bd_sf"/>
</dbReference>
<name>A0A7X6N5Z9_9LACO</name>
<protein>
    <recommendedName>
        <fullName evidence="15">Phenylalanine--tRNA ligase beta subunit</fullName>
        <ecNumber evidence="15">6.1.1.20</ecNumber>
    </recommendedName>
    <alternativeName>
        <fullName evidence="15">Phenylalanyl-tRNA synthetase beta subunit</fullName>
        <shortName evidence="15">PheRS</shortName>
    </alternativeName>
</protein>
<dbReference type="InterPro" id="IPR041616">
    <property type="entry name" value="PheRS_beta_core"/>
</dbReference>
<dbReference type="FunFam" id="3.30.56.10:FF:000002">
    <property type="entry name" value="Phenylalanine--tRNA ligase beta subunit"/>
    <property type="match status" value="1"/>
</dbReference>
<dbReference type="AlphaFoldDB" id="A0A7X6N5Z9"/>
<keyword evidence="9 15" id="KW-0067">ATP-binding</keyword>
<keyword evidence="12 15" id="KW-0648">Protein biosynthesis</keyword>
<keyword evidence="21" id="KW-1185">Reference proteome</keyword>
<comment type="similarity">
    <text evidence="2 15">Belongs to the phenylalanyl-tRNA synthetase beta subunit family. Type 1 subfamily.</text>
</comment>
<feature type="binding site" evidence="15">
    <location>
        <position position="470"/>
    </location>
    <ligand>
        <name>Mg(2+)</name>
        <dbReference type="ChEBI" id="CHEBI:18420"/>
        <note>shared with alpha subunit</note>
    </ligand>
</feature>
<keyword evidence="11 16" id="KW-0694">RNA-binding</keyword>
<dbReference type="Pfam" id="PF03483">
    <property type="entry name" value="B3_4"/>
    <property type="match status" value="1"/>
</dbReference>
<dbReference type="Proteomes" id="UP000549765">
    <property type="component" value="Unassembled WGS sequence"/>
</dbReference>
<organism evidence="20 21">
    <name type="scientific">Periweissella fabalis</name>
    <dbReference type="NCBI Taxonomy" id="1070421"/>
    <lineage>
        <taxon>Bacteria</taxon>
        <taxon>Bacillati</taxon>
        <taxon>Bacillota</taxon>
        <taxon>Bacilli</taxon>
        <taxon>Lactobacillales</taxon>
        <taxon>Lactobacillaceae</taxon>
        <taxon>Periweissella</taxon>
    </lineage>
</organism>
<dbReference type="FunFam" id="2.40.50.140:FF:000045">
    <property type="entry name" value="Phenylalanine--tRNA ligase beta subunit"/>
    <property type="match status" value="1"/>
</dbReference>
<dbReference type="EC" id="6.1.1.20" evidence="15"/>
<feature type="domain" description="TRNA-binding" evidence="17">
    <location>
        <begin position="39"/>
        <end position="156"/>
    </location>
</feature>
<dbReference type="Gene3D" id="3.50.40.10">
    <property type="entry name" value="Phenylalanyl-trna Synthetase, Chain B, domain 3"/>
    <property type="match status" value="1"/>
</dbReference>
<dbReference type="SUPFAM" id="SSF46955">
    <property type="entry name" value="Putative DNA-binding domain"/>
    <property type="match status" value="1"/>
</dbReference>
<dbReference type="Gene3D" id="3.30.930.10">
    <property type="entry name" value="Bira Bifunctional Protein, Domain 2"/>
    <property type="match status" value="1"/>
</dbReference>
<comment type="subunit">
    <text evidence="3 15">Tetramer of two alpha and two beta subunits.</text>
</comment>
<evidence type="ECO:0000256" key="15">
    <source>
        <dbReference type="HAMAP-Rule" id="MF_00283"/>
    </source>
</evidence>
<dbReference type="EMBL" id="JAAXPN010000008">
    <property type="protein sequence ID" value="NKZ24638.1"/>
    <property type="molecule type" value="Genomic_DNA"/>
</dbReference>
<dbReference type="SMART" id="SM00874">
    <property type="entry name" value="B5"/>
    <property type="match status" value="1"/>
</dbReference>
<keyword evidence="10 15" id="KW-0460">Magnesium</keyword>
<dbReference type="Gene3D" id="3.30.56.10">
    <property type="match status" value="2"/>
</dbReference>
<feature type="binding site" evidence="15">
    <location>
        <position position="473"/>
    </location>
    <ligand>
        <name>Mg(2+)</name>
        <dbReference type="ChEBI" id="CHEBI:18420"/>
        <note>shared with alpha subunit</note>
    </ligand>
</feature>
<feature type="domain" description="FDX-ACB" evidence="18">
    <location>
        <begin position="714"/>
        <end position="807"/>
    </location>
</feature>
<evidence type="ECO:0000256" key="14">
    <source>
        <dbReference type="ARBA" id="ARBA00049255"/>
    </source>
</evidence>
<dbReference type="GO" id="GO:0009328">
    <property type="term" value="C:phenylalanine-tRNA ligase complex"/>
    <property type="evidence" value="ECO:0007669"/>
    <property type="project" value="TreeGrafter"/>
</dbReference>
<comment type="caution">
    <text evidence="20">The sequence shown here is derived from an EMBL/GenBank/DDBJ whole genome shotgun (WGS) entry which is preliminary data.</text>
</comment>
<evidence type="ECO:0000256" key="3">
    <source>
        <dbReference type="ARBA" id="ARBA00011209"/>
    </source>
</evidence>
<evidence type="ECO:0000256" key="4">
    <source>
        <dbReference type="ARBA" id="ARBA00022490"/>
    </source>
</evidence>
<dbReference type="PROSITE" id="PS50886">
    <property type="entry name" value="TRBD"/>
    <property type="match status" value="1"/>
</dbReference>
<dbReference type="CDD" id="cd00769">
    <property type="entry name" value="PheRS_beta_core"/>
    <property type="match status" value="1"/>
</dbReference>
<feature type="binding site" evidence="15">
    <location>
        <position position="474"/>
    </location>
    <ligand>
        <name>Mg(2+)</name>
        <dbReference type="ChEBI" id="CHEBI:18420"/>
        <note>shared with alpha subunit</note>
    </ligand>
</feature>
<dbReference type="InterPro" id="IPR020825">
    <property type="entry name" value="Phe-tRNA_synthase-like_B3/B4"/>
</dbReference>
<dbReference type="PANTHER" id="PTHR10947:SF0">
    <property type="entry name" value="PHENYLALANINE--TRNA LIGASE BETA SUBUNIT"/>
    <property type="match status" value="1"/>
</dbReference>
<dbReference type="SUPFAM" id="SSF54991">
    <property type="entry name" value="Anticodon-binding domain of PheRS"/>
    <property type="match status" value="1"/>
</dbReference>
<comment type="cofactor">
    <cofactor evidence="15">
        <name>Mg(2+)</name>
        <dbReference type="ChEBI" id="CHEBI:18420"/>
    </cofactor>
    <text evidence="15">Binds 2 magnesium ions per tetramer.</text>
</comment>
<dbReference type="InterPro" id="IPR033714">
    <property type="entry name" value="tRNA_bind_bactPheRS"/>
</dbReference>
<dbReference type="SUPFAM" id="SSF55681">
    <property type="entry name" value="Class II aaRS and biotin synthetases"/>
    <property type="match status" value="1"/>
</dbReference>
<evidence type="ECO:0000256" key="11">
    <source>
        <dbReference type="ARBA" id="ARBA00022884"/>
    </source>
</evidence>